<evidence type="ECO:0000256" key="2">
    <source>
        <dbReference type="ARBA" id="ARBA00023082"/>
    </source>
</evidence>
<dbReference type="CDD" id="cd06171">
    <property type="entry name" value="Sigma70_r4"/>
    <property type="match status" value="1"/>
</dbReference>
<feature type="region of interest" description="Disordered" evidence="5">
    <location>
        <begin position="29"/>
        <end position="51"/>
    </location>
</feature>
<dbReference type="InterPro" id="IPR039425">
    <property type="entry name" value="RNA_pol_sigma-70-like"/>
</dbReference>
<feature type="domain" description="RNA polymerase sigma factor 70 region 4 type 2" evidence="6">
    <location>
        <begin position="62"/>
        <end position="114"/>
    </location>
</feature>
<dbReference type="PANTHER" id="PTHR43133:SF8">
    <property type="entry name" value="RNA POLYMERASE SIGMA FACTOR HI_1459-RELATED"/>
    <property type="match status" value="1"/>
</dbReference>
<dbReference type="GO" id="GO:0003677">
    <property type="term" value="F:DNA binding"/>
    <property type="evidence" value="ECO:0007669"/>
    <property type="project" value="UniProtKB-KW"/>
</dbReference>
<evidence type="ECO:0000259" key="6">
    <source>
        <dbReference type="Pfam" id="PF08281"/>
    </source>
</evidence>
<dbReference type="GO" id="GO:0016987">
    <property type="term" value="F:sigma factor activity"/>
    <property type="evidence" value="ECO:0007669"/>
    <property type="project" value="UniProtKB-KW"/>
</dbReference>
<feature type="compositionally biased region" description="Pro residues" evidence="5">
    <location>
        <begin position="138"/>
        <end position="151"/>
    </location>
</feature>
<keyword evidence="4" id="KW-0804">Transcription</keyword>
<organism evidence="7 8">
    <name type="scientific">Chromobacterium violaceum</name>
    <dbReference type="NCBI Taxonomy" id="536"/>
    <lineage>
        <taxon>Bacteria</taxon>
        <taxon>Pseudomonadati</taxon>
        <taxon>Pseudomonadota</taxon>
        <taxon>Betaproteobacteria</taxon>
        <taxon>Neisseriales</taxon>
        <taxon>Chromobacteriaceae</taxon>
        <taxon>Chromobacterium</taxon>
    </lineage>
</organism>
<name>A0A3S4ICQ5_CHRVL</name>
<proteinExistence type="predicted"/>
<dbReference type="InterPro" id="IPR014284">
    <property type="entry name" value="RNA_pol_sigma-70_dom"/>
</dbReference>
<sequence length="223" mass="24213">MQNLAGFMFLALNHAFLDLKRRQGREIKVIDPDSDPSGDQAQACAGLGPTPEQQLSSRQQLAELECAFAALKPDQQRLFQLKFEQDLSYAQIAARLGINEALARKRVELLRKALRRQLDPDFTPPTTAVRVSSSAGGFPPPTPDTTPPPPTTRTKPHETLSAHDSAPAGRWLRLRLSRPQAAPPPARKGLPAAAPSRPISAGAGWTGWNACRGWHCPPPARSA</sequence>
<evidence type="ECO:0000256" key="3">
    <source>
        <dbReference type="ARBA" id="ARBA00023125"/>
    </source>
</evidence>
<evidence type="ECO:0000256" key="1">
    <source>
        <dbReference type="ARBA" id="ARBA00023015"/>
    </source>
</evidence>
<dbReference type="GO" id="GO:0006352">
    <property type="term" value="P:DNA-templated transcription initiation"/>
    <property type="evidence" value="ECO:0007669"/>
    <property type="project" value="InterPro"/>
</dbReference>
<dbReference type="Pfam" id="PF08281">
    <property type="entry name" value="Sigma70_r4_2"/>
    <property type="match status" value="1"/>
</dbReference>
<dbReference type="InterPro" id="IPR013324">
    <property type="entry name" value="RNA_pol_sigma_r3/r4-like"/>
</dbReference>
<keyword evidence="1" id="KW-0805">Transcription regulation</keyword>
<dbReference type="PANTHER" id="PTHR43133">
    <property type="entry name" value="RNA POLYMERASE ECF-TYPE SIGMA FACTO"/>
    <property type="match status" value="1"/>
</dbReference>
<dbReference type="EMBL" id="LR134182">
    <property type="protein sequence ID" value="VEB40614.1"/>
    <property type="molecule type" value="Genomic_DNA"/>
</dbReference>
<dbReference type="InterPro" id="IPR036388">
    <property type="entry name" value="WH-like_DNA-bd_sf"/>
</dbReference>
<dbReference type="AlphaFoldDB" id="A0A3S4ICQ5"/>
<feature type="compositionally biased region" description="Polar residues" evidence="5">
    <location>
        <begin position="124"/>
        <end position="135"/>
    </location>
</feature>
<feature type="region of interest" description="Disordered" evidence="5">
    <location>
        <begin position="119"/>
        <end position="168"/>
    </location>
</feature>
<feature type="region of interest" description="Disordered" evidence="5">
    <location>
        <begin position="180"/>
        <end position="204"/>
    </location>
</feature>
<dbReference type="InterPro" id="IPR013249">
    <property type="entry name" value="RNA_pol_sigma70_r4_t2"/>
</dbReference>
<accession>A0A3S4ICQ5</accession>
<dbReference type="NCBIfam" id="TIGR02937">
    <property type="entry name" value="sigma70-ECF"/>
    <property type="match status" value="1"/>
</dbReference>
<protein>
    <submittedName>
        <fullName evidence="7">RNA polymerase sigma factor</fullName>
    </submittedName>
</protein>
<evidence type="ECO:0000313" key="8">
    <source>
        <dbReference type="Proteomes" id="UP000275777"/>
    </source>
</evidence>
<keyword evidence="3" id="KW-0238">DNA-binding</keyword>
<reference evidence="7 8" key="1">
    <citation type="submission" date="2018-12" db="EMBL/GenBank/DDBJ databases">
        <authorList>
            <consortium name="Pathogen Informatics"/>
        </authorList>
    </citation>
    <scope>NUCLEOTIDE SEQUENCE [LARGE SCALE GENOMIC DNA]</scope>
    <source>
        <strain evidence="7 8">NCTC9695</strain>
    </source>
</reference>
<evidence type="ECO:0000313" key="7">
    <source>
        <dbReference type="EMBL" id="VEB40614.1"/>
    </source>
</evidence>
<dbReference type="Proteomes" id="UP000275777">
    <property type="component" value="Chromosome"/>
</dbReference>
<dbReference type="Gene3D" id="1.10.10.10">
    <property type="entry name" value="Winged helix-like DNA-binding domain superfamily/Winged helix DNA-binding domain"/>
    <property type="match status" value="1"/>
</dbReference>
<dbReference type="SUPFAM" id="SSF88659">
    <property type="entry name" value="Sigma3 and sigma4 domains of RNA polymerase sigma factors"/>
    <property type="match status" value="1"/>
</dbReference>
<keyword evidence="2" id="KW-0731">Sigma factor</keyword>
<gene>
    <name evidence="7" type="ORF">NCTC9695_01015</name>
</gene>
<evidence type="ECO:0000256" key="5">
    <source>
        <dbReference type="SAM" id="MobiDB-lite"/>
    </source>
</evidence>
<evidence type="ECO:0000256" key="4">
    <source>
        <dbReference type="ARBA" id="ARBA00023163"/>
    </source>
</evidence>